<keyword evidence="4" id="KW-0281">Fimbrium</keyword>
<comment type="caution">
    <text evidence="5">The sequence shown here is derived from an EMBL/GenBank/DDBJ whole genome shotgun (WGS) entry which is preliminary data.</text>
</comment>
<dbReference type="Proteomes" id="UP000037551">
    <property type="component" value="Unassembled WGS sequence"/>
</dbReference>
<evidence type="ECO:0000313" key="6">
    <source>
        <dbReference type="Proteomes" id="UP000037551"/>
    </source>
</evidence>
<name>A0A0J8FRV3_9PSED</name>
<evidence type="ECO:0000313" key="5">
    <source>
        <dbReference type="EMBL" id="KMT52955.1"/>
    </source>
</evidence>
<sequence length="114" mass="12327">MEGETKGGTRFTFKFSGCLSSLVTKARVYFQSGSNVSESGTLENKLTSHAATGVALQLYDASMNPIRVGDPSQLNQTAMPLADLMEYYVRYIADSDAIGSGPFQTSVTYSISYE</sequence>
<reference evidence="5 6" key="1">
    <citation type="submission" date="2015-06" db="EMBL/GenBank/DDBJ databases">
        <title>Draft genome sequence of an Antarctic Pseudomonas sp. strain KG01 with full potential for biotechnological applications.</title>
        <authorList>
            <person name="Pavlov M.S."/>
            <person name="Lira F."/>
            <person name="Martinez J.L."/>
            <person name="Marshall S.H."/>
        </authorList>
    </citation>
    <scope>NUCLEOTIDE SEQUENCE [LARGE SCALE GENOMIC DNA]</scope>
    <source>
        <strain evidence="5 6">KG01</strain>
    </source>
</reference>
<dbReference type="InterPro" id="IPR050263">
    <property type="entry name" value="Bact_Fimbrial_Adh_Pro"/>
</dbReference>
<evidence type="ECO:0000256" key="4">
    <source>
        <dbReference type="ARBA" id="ARBA00023263"/>
    </source>
</evidence>
<dbReference type="EMBL" id="LFMW01000021">
    <property type="protein sequence ID" value="KMT52955.1"/>
    <property type="molecule type" value="Genomic_DNA"/>
</dbReference>
<evidence type="ECO:0000256" key="3">
    <source>
        <dbReference type="ARBA" id="ARBA00022729"/>
    </source>
</evidence>
<proteinExistence type="inferred from homology"/>
<dbReference type="SUPFAM" id="SSF49401">
    <property type="entry name" value="Bacterial adhesins"/>
    <property type="match status" value="1"/>
</dbReference>
<dbReference type="GO" id="GO:0009289">
    <property type="term" value="C:pilus"/>
    <property type="evidence" value="ECO:0007669"/>
    <property type="project" value="UniProtKB-SubCell"/>
</dbReference>
<evidence type="ECO:0000256" key="2">
    <source>
        <dbReference type="ARBA" id="ARBA00006671"/>
    </source>
</evidence>
<evidence type="ECO:0008006" key="7">
    <source>
        <dbReference type="Google" id="ProtNLM"/>
    </source>
</evidence>
<dbReference type="AlphaFoldDB" id="A0A0J8FRV3"/>
<gene>
    <name evidence="5" type="ORF">ACR52_25315</name>
</gene>
<dbReference type="InterPro" id="IPR008966">
    <property type="entry name" value="Adhesion_dom_sf"/>
</dbReference>
<dbReference type="PANTHER" id="PTHR33420:SF3">
    <property type="entry name" value="FIMBRIAL SUBUNIT ELFA"/>
    <property type="match status" value="1"/>
</dbReference>
<dbReference type="Gene3D" id="2.60.40.1090">
    <property type="entry name" value="Fimbrial-type adhesion domain"/>
    <property type="match status" value="1"/>
</dbReference>
<dbReference type="InterPro" id="IPR036937">
    <property type="entry name" value="Adhesion_dom_fimbrial_sf"/>
</dbReference>
<keyword evidence="3" id="KW-0732">Signal</keyword>
<evidence type="ECO:0000256" key="1">
    <source>
        <dbReference type="ARBA" id="ARBA00004561"/>
    </source>
</evidence>
<protein>
    <recommendedName>
        <fullName evidence="7">Fimbrial-type adhesion domain-containing protein</fullName>
    </recommendedName>
</protein>
<dbReference type="PANTHER" id="PTHR33420">
    <property type="entry name" value="FIMBRIAL SUBUNIT ELFA-RELATED"/>
    <property type="match status" value="1"/>
</dbReference>
<dbReference type="GO" id="GO:0043709">
    <property type="term" value="P:cell adhesion involved in single-species biofilm formation"/>
    <property type="evidence" value="ECO:0007669"/>
    <property type="project" value="TreeGrafter"/>
</dbReference>
<organism evidence="5 6">
    <name type="scientific">Pseudomonas fildesensis</name>
    <dbReference type="NCBI Taxonomy" id="1674920"/>
    <lineage>
        <taxon>Bacteria</taxon>
        <taxon>Pseudomonadati</taxon>
        <taxon>Pseudomonadota</taxon>
        <taxon>Gammaproteobacteria</taxon>
        <taxon>Pseudomonadales</taxon>
        <taxon>Pseudomonadaceae</taxon>
        <taxon>Pseudomonas</taxon>
    </lineage>
</organism>
<keyword evidence="6" id="KW-1185">Reference proteome</keyword>
<dbReference type="PATRIC" id="fig|1674920.3.peg.3493"/>
<comment type="subcellular location">
    <subcellularLocation>
        <location evidence="1">Fimbrium</location>
    </subcellularLocation>
</comment>
<comment type="similarity">
    <text evidence="2">Belongs to the fimbrial protein family.</text>
</comment>
<accession>A0A0J8FRV3</accession>